<comment type="caution">
    <text evidence="2">The sequence shown here is derived from an EMBL/GenBank/DDBJ whole genome shotgun (WGS) entry which is preliminary data.</text>
</comment>
<gene>
    <name evidence="2" type="ORF">LPB3_00655</name>
</gene>
<evidence type="ECO:0008006" key="4">
    <source>
        <dbReference type="Google" id="ProtNLM"/>
    </source>
</evidence>
<evidence type="ECO:0000256" key="1">
    <source>
        <dbReference type="SAM" id="SignalP"/>
    </source>
</evidence>
<protein>
    <recommendedName>
        <fullName evidence="4">Lipoprotein</fullName>
    </recommendedName>
</protein>
<dbReference type="OrthoDB" id="955633at2"/>
<name>A0A1B8U3Y9_9FLAO</name>
<dbReference type="AlphaFoldDB" id="A0A1B8U3Y9"/>
<dbReference type="EMBL" id="LSFM01000001">
    <property type="protein sequence ID" value="OBY66539.1"/>
    <property type="molecule type" value="Genomic_DNA"/>
</dbReference>
<feature type="chain" id="PRO_5008615954" description="Lipoprotein" evidence="1">
    <location>
        <begin position="23"/>
        <end position="157"/>
    </location>
</feature>
<dbReference type="Pfam" id="PF19765">
    <property type="entry name" value="DUF6252"/>
    <property type="match status" value="1"/>
</dbReference>
<dbReference type="Proteomes" id="UP000092584">
    <property type="component" value="Unassembled WGS sequence"/>
</dbReference>
<evidence type="ECO:0000313" key="3">
    <source>
        <dbReference type="Proteomes" id="UP000092584"/>
    </source>
</evidence>
<accession>A0A1B8U3Y9</accession>
<organism evidence="2 3">
    <name type="scientific">Polaribacter vadi</name>
    <dbReference type="NCBI Taxonomy" id="1774273"/>
    <lineage>
        <taxon>Bacteria</taxon>
        <taxon>Pseudomonadati</taxon>
        <taxon>Bacteroidota</taxon>
        <taxon>Flavobacteriia</taxon>
        <taxon>Flavobacteriales</taxon>
        <taxon>Flavobacteriaceae</taxon>
    </lineage>
</organism>
<sequence>MKKLKNVFFFVCLSALISCSDATDEDLGISGEGSFTAKVDGVIFTSLKATVGASVSKEVAAIQGSKSDGEYIRINILNYTGVGTYTTGDAVTNVNSIQYGTVSPISTWISTFNQGTGTIKITEDTSSTISGTFSFTGVQDGFANKIVTEGTFNAPKK</sequence>
<keyword evidence="3" id="KW-1185">Reference proteome</keyword>
<reference evidence="3" key="1">
    <citation type="submission" date="2016-02" db="EMBL/GenBank/DDBJ databases">
        <authorList>
            <person name="Shin S.-K."/>
            <person name="Yi H."/>
            <person name="Kim E."/>
        </authorList>
    </citation>
    <scope>NUCLEOTIDE SEQUENCE [LARGE SCALE GENOMIC DNA]</scope>
    <source>
        <strain evidence="3">LPB0003</strain>
    </source>
</reference>
<dbReference type="STRING" id="1774273.LPB03_08880"/>
<feature type="signal peptide" evidence="1">
    <location>
        <begin position="1"/>
        <end position="22"/>
    </location>
</feature>
<evidence type="ECO:0000313" key="2">
    <source>
        <dbReference type="EMBL" id="OBY66539.1"/>
    </source>
</evidence>
<dbReference type="KEGG" id="pob:LPB03_08880"/>
<dbReference type="RefSeq" id="WP_065317661.1">
    <property type="nucleotide sequence ID" value="NZ_CP017477.1"/>
</dbReference>
<dbReference type="PROSITE" id="PS51257">
    <property type="entry name" value="PROKAR_LIPOPROTEIN"/>
    <property type="match status" value="1"/>
</dbReference>
<dbReference type="InterPro" id="IPR046219">
    <property type="entry name" value="DUF6252"/>
</dbReference>
<keyword evidence="1" id="KW-0732">Signal</keyword>
<proteinExistence type="predicted"/>